<dbReference type="Proteomes" id="UP000054623">
    <property type="component" value="Unassembled WGS sequence"/>
</dbReference>
<reference evidence="4 5" key="1">
    <citation type="submission" date="2015-12" db="EMBL/GenBank/DDBJ databases">
        <title>Draft Genome Sequence of Desulfitobacterium hafniense Strain DH, a Sulfate-reducing Bacterium Isolated from Paddy Soils.</title>
        <authorList>
            <person name="Bao P."/>
            <person name="Zhang X."/>
            <person name="Li G."/>
        </authorList>
    </citation>
    <scope>NUCLEOTIDE SEQUENCE [LARGE SCALE GENOMIC DNA]</scope>
    <source>
        <strain evidence="4 5">DH</strain>
    </source>
</reference>
<dbReference type="Gene3D" id="3.40.630.30">
    <property type="match status" value="1"/>
</dbReference>
<organism evidence="4 5">
    <name type="scientific">Desulfitobacterium hafniense</name>
    <name type="common">Desulfitobacterium frappieri</name>
    <dbReference type="NCBI Taxonomy" id="49338"/>
    <lineage>
        <taxon>Bacteria</taxon>
        <taxon>Bacillati</taxon>
        <taxon>Bacillota</taxon>
        <taxon>Clostridia</taxon>
        <taxon>Eubacteriales</taxon>
        <taxon>Desulfitobacteriaceae</taxon>
        <taxon>Desulfitobacterium</taxon>
    </lineage>
</organism>
<keyword evidence="3" id="KW-0012">Acyltransferase</keyword>
<dbReference type="RefSeq" id="WP_011459222.1">
    <property type="nucleotide sequence ID" value="NZ_LOCK01000018.1"/>
</dbReference>
<dbReference type="PANTHER" id="PTHR36449:SF1">
    <property type="entry name" value="ACETYLTRANSFERASE"/>
    <property type="match status" value="1"/>
</dbReference>
<evidence type="ECO:0000256" key="3">
    <source>
        <dbReference type="ARBA" id="ARBA00023315"/>
    </source>
</evidence>
<dbReference type="OrthoDB" id="1798296at2"/>
<evidence type="ECO:0000256" key="1">
    <source>
        <dbReference type="ARBA" id="ARBA00022649"/>
    </source>
</evidence>
<evidence type="ECO:0008006" key="6">
    <source>
        <dbReference type="Google" id="ProtNLM"/>
    </source>
</evidence>
<gene>
    <name evidence="4" type="ORF">AT727_20355</name>
</gene>
<dbReference type="AlphaFoldDB" id="A0A0W1JJ40"/>
<dbReference type="InterPro" id="IPR016181">
    <property type="entry name" value="Acyl_CoA_acyltransferase"/>
</dbReference>
<dbReference type="SUPFAM" id="SSF55729">
    <property type="entry name" value="Acyl-CoA N-acyltransferases (Nat)"/>
    <property type="match status" value="1"/>
</dbReference>
<evidence type="ECO:0000313" key="4">
    <source>
        <dbReference type="EMBL" id="KTE91831.1"/>
    </source>
</evidence>
<dbReference type="GO" id="GO:0016746">
    <property type="term" value="F:acyltransferase activity"/>
    <property type="evidence" value="ECO:0007669"/>
    <property type="project" value="UniProtKB-KW"/>
</dbReference>
<proteinExistence type="predicted"/>
<evidence type="ECO:0000256" key="2">
    <source>
        <dbReference type="ARBA" id="ARBA00022679"/>
    </source>
</evidence>
<keyword evidence="1" id="KW-1277">Toxin-antitoxin system</keyword>
<keyword evidence="2" id="KW-0808">Transferase</keyword>
<name>A0A0W1JJ40_DESHA</name>
<accession>A0A0W1JJ40</accession>
<protein>
    <recommendedName>
        <fullName evidence="6">GCN5-related N-acetyltransferase</fullName>
    </recommendedName>
</protein>
<sequence length="186" mass="21371">MFYREDEFEEILPKVELVNFSLGYRLRDFDCGSEDYNVFLSHDAQSYINQNISQVKLLINKQNGDIIGYIAYNADSFLLDPEEKAKEKLDIPFNSVPALKIGKLAVDKNYKDLPYGSFLLWLSLGILEKINESGVGCRFITVDADITERPDTPDFYSKNGFVLNERVNKKSRTQSISMRLDAFLDE</sequence>
<dbReference type="PANTHER" id="PTHR36449">
    <property type="entry name" value="ACETYLTRANSFERASE-RELATED"/>
    <property type="match status" value="1"/>
</dbReference>
<comment type="caution">
    <text evidence="4">The sequence shown here is derived from an EMBL/GenBank/DDBJ whole genome shotgun (WGS) entry which is preliminary data.</text>
</comment>
<evidence type="ECO:0000313" key="5">
    <source>
        <dbReference type="Proteomes" id="UP000054623"/>
    </source>
</evidence>
<dbReference type="EMBL" id="LOCK01000018">
    <property type="protein sequence ID" value="KTE91831.1"/>
    <property type="molecule type" value="Genomic_DNA"/>
</dbReference>